<dbReference type="RefSeq" id="WP_354196374.1">
    <property type="nucleotide sequence ID" value="NZ_JBEPML010000010.1"/>
</dbReference>
<comment type="caution">
    <text evidence="3">The sequence shown here is derived from an EMBL/GenBank/DDBJ whole genome shotgun (WGS) entry which is preliminary data.</text>
</comment>
<organism evidence="3 4">
    <name type="scientific">Aquamicrobium terrae</name>
    <dbReference type="NCBI Taxonomy" id="1324945"/>
    <lineage>
        <taxon>Bacteria</taxon>
        <taxon>Pseudomonadati</taxon>
        <taxon>Pseudomonadota</taxon>
        <taxon>Alphaproteobacteria</taxon>
        <taxon>Hyphomicrobiales</taxon>
        <taxon>Phyllobacteriaceae</taxon>
        <taxon>Aquamicrobium</taxon>
    </lineage>
</organism>
<dbReference type="InterPro" id="IPR051924">
    <property type="entry name" value="GST_Kappa/NadH"/>
</dbReference>
<dbReference type="Proteomes" id="UP001549076">
    <property type="component" value="Unassembled WGS sequence"/>
</dbReference>
<dbReference type="SUPFAM" id="SSF52833">
    <property type="entry name" value="Thioredoxin-like"/>
    <property type="match status" value="1"/>
</dbReference>
<keyword evidence="4" id="KW-1185">Reference proteome</keyword>
<dbReference type="Gene3D" id="3.40.30.10">
    <property type="entry name" value="Glutaredoxin"/>
    <property type="match status" value="1"/>
</dbReference>
<protein>
    <recommendedName>
        <fullName evidence="1">2-hydroxychromene-2-carboxylate isomerase</fullName>
        <ecNumber evidence="1">5.99.1.4</ecNumber>
    </recommendedName>
</protein>
<proteinExistence type="inferred from homology"/>
<dbReference type="InterPro" id="IPR014440">
    <property type="entry name" value="HCCAis_GSTk"/>
</dbReference>
<dbReference type="GO" id="GO:0016853">
    <property type="term" value="F:isomerase activity"/>
    <property type="evidence" value="ECO:0007669"/>
    <property type="project" value="UniProtKB-KW"/>
</dbReference>
<dbReference type="EMBL" id="JBEPML010000010">
    <property type="protein sequence ID" value="MET3792932.1"/>
    <property type="molecule type" value="Genomic_DNA"/>
</dbReference>
<dbReference type="Pfam" id="PF01323">
    <property type="entry name" value="DSBA"/>
    <property type="match status" value="1"/>
</dbReference>
<comment type="catalytic activity">
    <reaction evidence="1">
        <text>2-hydroxychromene-2-carboxylate = (3E)-4-(2-hydroxyphenyl)-2-oxobut-3-enoate</text>
        <dbReference type="Rhea" id="RHEA:27401"/>
        <dbReference type="ChEBI" id="CHEBI:59350"/>
        <dbReference type="ChEBI" id="CHEBI:59353"/>
        <dbReference type="EC" id="5.99.1.4"/>
    </reaction>
</comment>
<accession>A0ABV2N1J0</accession>
<name>A0ABV2N1J0_9HYPH</name>
<dbReference type="CDD" id="cd03022">
    <property type="entry name" value="DsbA_HCCA_Iso"/>
    <property type="match status" value="1"/>
</dbReference>
<sequence length="246" mass="27817">MKGAGADHIDYYFWMNSDWAYLGADRLEDLAARQGVAIRFRPVDLPYVYARTGGVLLSQRAPERQAYRITELKRWCRKLGIHVNPQPACMCPNADLASCIVIAADDRGLPVARLYKAILHAQWCDDRDISSEATLRDIMRDLGLDPESLLSEARTENVVRRYRRYTDEAVAAGVFGSPSYVYRGELFWGQDRLDMLEDEISRQAPGWGACRTFDELRVRRREPVGVIMNIGPCGSDPSARTDVLAD</sequence>
<dbReference type="PANTHER" id="PTHR42943">
    <property type="entry name" value="GLUTATHIONE S-TRANSFERASE KAPPA"/>
    <property type="match status" value="1"/>
</dbReference>
<dbReference type="PIRSF" id="PIRSF006386">
    <property type="entry name" value="HCCAis_GSTk"/>
    <property type="match status" value="1"/>
</dbReference>
<dbReference type="InterPro" id="IPR036249">
    <property type="entry name" value="Thioredoxin-like_sf"/>
</dbReference>
<evidence type="ECO:0000313" key="4">
    <source>
        <dbReference type="Proteomes" id="UP001549076"/>
    </source>
</evidence>
<feature type="domain" description="DSBA-like thioredoxin" evidence="2">
    <location>
        <begin position="9"/>
        <end position="200"/>
    </location>
</feature>
<dbReference type="InterPro" id="IPR044087">
    <property type="entry name" value="NahD-like"/>
</dbReference>
<gene>
    <name evidence="3" type="ORF">ABID37_003155</name>
</gene>
<evidence type="ECO:0000313" key="3">
    <source>
        <dbReference type="EMBL" id="MET3792932.1"/>
    </source>
</evidence>
<evidence type="ECO:0000259" key="2">
    <source>
        <dbReference type="Pfam" id="PF01323"/>
    </source>
</evidence>
<keyword evidence="1 3" id="KW-0413">Isomerase</keyword>
<comment type="similarity">
    <text evidence="1">Belongs to the GST superfamily. NadH family.</text>
</comment>
<dbReference type="EC" id="5.99.1.4" evidence="1"/>
<dbReference type="InterPro" id="IPR001853">
    <property type="entry name" value="DSBA-like_thioredoxin_dom"/>
</dbReference>
<evidence type="ECO:0000256" key="1">
    <source>
        <dbReference type="PIRNR" id="PIRNR006386"/>
    </source>
</evidence>
<dbReference type="PANTHER" id="PTHR42943:SF13">
    <property type="entry name" value="GLUTATHIONE S-TRANSFERASE KAPPA-RELATED"/>
    <property type="match status" value="1"/>
</dbReference>
<reference evidence="3 4" key="1">
    <citation type="submission" date="2024-06" db="EMBL/GenBank/DDBJ databases">
        <title>Genomic Encyclopedia of Type Strains, Phase IV (KMG-IV): sequencing the most valuable type-strain genomes for metagenomic binning, comparative biology and taxonomic classification.</title>
        <authorList>
            <person name="Goeker M."/>
        </authorList>
    </citation>
    <scope>NUCLEOTIDE SEQUENCE [LARGE SCALE GENOMIC DNA]</scope>
    <source>
        <strain evidence="3 4">DSM 27865</strain>
    </source>
</reference>